<evidence type="ECO:0000313" key="8">
    <source>
        <dbReference type="Proteomes" id="UP000321580"/>
    </source>
</evidence>
<reference evidence="7 8" key="1">
    <citation type="submission" date="2019-08" db="EMBL/GenBank/DDBJ databases">
        <title>Genome of Phaeodactylibacter luteus.</title>
        <authorList>
            <person name="Bowman J.P."/>
        </authorList>
    </citation>
    <scope>NUCLEOTIDE SEQUENCE [LARGE SCALE GENOMIC DNA]</scope>
    <source>
        <strain evidence="7 8">KCTC 42180</strain>
    </source>
</reference>
<sequence length="131" mass="15121">MINFNSLTNKDALAGWLFRIARNHCIDILRQKRRNRDVALESSAHLLLHQLSVQQGDGFVPDAVEIERKVVEGLSRLEKLAPLDFKILLMKYREDLTIKEIASDLKIREGAVKMRIHRAKHRAQSLLKEKA</sequence>
<dbReference type="InterPro" id="IPR014284">
    <property type="entry name" value="RNA_pol_sigma-70_dom"/>
</dbReference>
<dbReference type="Gene3D" id="1.10.10.10">
    <property type="entry name" value="Winged helix-like DNA-binding domain superfamily/Winged helix DNA-binding domain"/>
    <property type="match status" value="1"/>
</dbReference>
<dbReference type="OrthoDB" id="1027298at2"/>
<comment type="similarity">
    <text evidence="1">Belongs to the sigma-70 factor family. ECF subfamily.</text>
</comment>
<dbReference type="GO" id="GO:0016987">
    <property type="term" value="F:sigma factor activity"/>
    <property type="evidence" value="ECO:0007669"/>
    <property type="project" value="UniProtKB-KW"/>
</dbReference>
<comment type="caution">
    <text evidence="7">The sequence shown here is derived from an EMBL/GenBank/DDBJ whole genome shotgun (WGS) entry which is preliminary data.</text>
</comment>
<keyword evidence="8" id="KW-1185">Reference proteome</keyword>
<accession>A0A5C6RMN5</accession>
<evidence type="ECO:0000256" key="2">
    <source>
        <dbReference type="ARBA" id="ARBA00023015"/>
    </source>
</evidence>
<dbReference type="PANTHER" id="PTHR43133:SF8">
    <property type="entry name" value="RNA POLYMERASE SIGMA FACTOR HI_1459-RELATED"/>
    <property type="match status" value="1"/>
</dbReference>
<keyword evidence="2" id="KW-0805">Transcription regulation</keyword>
<keyword evidence="3" id="KW-0731">Sigma factor</keyword>
<dbReference type="EMBL" id="VOOR01000014">
    <property type="protein sequence ID" value="TXB63566.1"/>
    <property type="molecule type" value="Genomic_DNA"/>
</dbReference>
<dbReference type="NCBIfam" id="TIGR02937">
    <property type="entry name" value="sigma70-ECF"/>
    <property type="match status" value="1"/>
</dbReference>
<organism evidence="7 8">
    <name type="scientific">Phaeodactylibacter luteus</name>
    <dbReference type="NCBI Taxonomy" id="1564516"/>
    <lineage>
        <taxon>Bacteria</taxon>
        <taxon>Pseudomonadati</taxon>
        <taxon>Bacteroidota</taxon>
        <taxon>Saprospiria</taxon>
        <taxon>Saprospirales</taxon>
        <taxon>Haliscomenobacteraceae</taxon>
        <taxon>Phaeodactylibacter</taxon>
    </lineage>
</organism>
<dbReference type="GO" id="GO:0003677">
    <property type="term" value="F:DNA binding"/>
    <property type="evidence" value="ECO:0007669"/>
    <property type="project" value="UniProtKB-KW"/>
</dbReference>
<evidence type="ECO:0000313" key="7">
    <source>
        <dbReference type="EMBL" id="TXB63566.1"/>
    </source>
</evidence>
<dbReference type="SUPFAM" id="SSF88946">
    <property type="entry name" value="Sigma2 domain of RNA polymerase sigma factors"/>
    <property type="match status" value="1"/>
</dbReference>
<dbReference type="AlphaFoldDB" id="A0A5C6RMN5"/>
<dbReference type="InterPro" id="IPR013324">
    <property type="entry name" value="RNA_pol_sigma_r3/r4-like"/>
</dbReference>
<dbReference type="InterPro" id="IPR013325">
    <property type="entry name" value="RNA_pol_sigma_r2"/>
</dbReference>
<dbReference type="InterPro" id="IPR013249">
    <property type="entry name" value="RNA_pol_sigma70_r4_t2"/>
</dbReference>
<feature type="domain" description="RNA polymerase sigma factor 70 region 4 type 2" evidence="6">
    <location>
        <begin position="76"/>
        <end position="120"/>
    </location>
</feature>
<gene>
    <name evidence="7" type="ORF">FRY97_08555</name>
</gene>
<name>A0A5C6RMN5_9BACT</name>
<evidence type="ECO:0000259" key="6">
    <source>
        <dbReference type="Pfam" id="PF08281"/>
    </source>
</evidence>
<dbReference type="Gene3D" id="1.10.1740.10">
    <property type="match status" value="1"/>
</dbReference>
<evidence type="ECO:0000256" key="3">
    <source>
        <dbReference type="ARBA" id="ARBA00023082"/>
    </source>
</evidence>
<proteinExistence type="inferred from homology"/>
<dbReference type="Pfam" id="PF08281">
    <property type="entry name" value="Sigma70_r4_2"/>
    <property type="match status" value="1"/>
</dbReference>
<dbReference type="GO" id="GO:0006352">
    <property type="term" value="P:DNA-templated transcription initiation"/>
    <property type="evidence" value="ECO:0007669"/>
    <property type="project" value="InterPro"/>
</dbReference>
<keyword evidence="5" id="KW-0804">Transcription</keyword>
<dbReference type="InterPro" id="IPR036388">
    <property type="entry name" value="WH-like_DNA-bd_sf"/>
</dbReference>
<dbReference type="Proteomes" id="UP000321580">
    <property type="component" value="Unassembled WGS sequence"/>
</dbReference>
<dbReference type="PANTHER" id="PTHR43133">
    <property type="entry name" value="RNA POLYMERASE ECF-TYPE SIGMA FACTO"/>
    <property type="match status" value="1"/>
</dbReference>
<keyword evidence="4" id="KW-0238">DNA-binding</keyword>
<protein>
    <submittedName>
        <fullName evidence="7">RNA polymerase sigma factor</fullName>
    </submittedName>
</protein>
<evidence type="ECO:0000256" key="1">
    <source>
        <dbReference type="ARBA" id="ARBA00010641"/>
    </source>
</evidence>
<evidence type="ECO:0000256" key="5">
    <source>
        <dbReference type="ARBA" id="ARBA00023163"/>
    </source>
</evidence>
<dbReference type="SUPFAM" id="SSF88659">
    <property type="entry name" value="Sigma3 and sigma4 domains of RNA polymerase sigma factors"/>
    <property type="match status" value="1"/>
</dbReference>
<evidence type="ECO:0000256" key="4">
    <source>
        <dbReference type="ARBA" id="ARBA00023125"/>
    </source>
</evidence>
<dbReference type="InterPro" id="IPR039425">
    <property type="entry name" value="RNA_pol_sigma-70-like"/>
</dbReference>